<feature type="transmembrane region" description="Helical" evidence="1">
    <location>
        <begin position="35"/>
        <end position="52"/>
    </location>
</feature>
<name>A0A0F9RVF9_9ZZZZ</name>
<keyword evidence="1" id="KW-0812">Transmembrane</keyword>
<evidence type="ECO:0000256" key="1">
    <source>
        <dbReference type="SAM" id="Phobius"/>
    </source>
</evidence>
<reference evidence="2" key="1">
    <citation type="journal article" date="2015" name="Nature">
        <title>Complex archaea that bridge the gap between prokaryotes and eukaryotes.</title>
        <authorList>
            <person name="Spang A."/>
            <person name="Saw J.H."/>
            <person name="Jorgensen S.L."/>
            <person name="Zaremba-Niedzwiedzka K."/>
            <person name="Martijn J."/>
            <person name="Lind A.E."/>
            <person name="van Eijk R."/>
            <person name="Schleper C."/>
            <person name="Guy L."/>
            <person name="Ettema T.J."/>
        </authorList>
    </citation>
    <scope>NUCLEOTIDE SEQUENCE</scope>
</reference>
<gene>
    <name evidence="2" type="ORF">LCGC14_0849910</name>
</gene>
<proteinExistence type="predicted"/>
<keyword evidence="1" id="KW-1133">Transmembrane helix</keyword>
<sequence>MNHDWLLFLIMAQLLLSESERKLKRGEWMAGVDAFFALASLIVGVLHVFGVVHD</sequence>
<evidence type="ECO:0000313" key="2">
    <source>
        <dbReference type="EMBL" id="KKN28851.1"/>
    </source>
</evidence>
<accession>A0A0F9RVF9</accession>
<keyword evidence="1" id="KW-0472">Membrane</keyword>
<protein>
    <submittedName>
        <fullName evidence="2">Uncharacterized protein</fullName>
    </submittedName>
</protein>
<dbReference type="AlphaFoldDB" id="A0A0F9RVF9"/>
<dbReference type="EMBL" id="LAZR01002529">
    <property type="protein sequence ID" value="KKN28851.1"/>
    <property type="molecule type" value="Genomic_DNA"/>
</dbReference>
<comment type="caution">
    <text evidence="2">The sequence shown here is derived from an EMBL/GenBank/DDBJ whole genome shotgun (WGS) entry which is preliminary data.</text>
</comment>
<organism evidence="2">
    <name type="scientific">marine sediment metagenome</name>
    <dbReference type="NCBI Taxonomy" id="412755"/>
    <lineage>
        <taxon>unclassified sequences</taxon>
        <taxon>metagenomes</taxon>
        <taxon>ecological metagenomes</taxon>
    </lineage>
</organism>